<comment type="caution">
    <text evidence="1">The sequence shown here is derived from an EMBL/GenBank/DDBJ whole genome shotgun (WGS) entry which is preliminary data.</text>
</comment>
<gene>
    <name evidence="1" type="ORF">EVAR_62201_1</name>
</gene>
<organism evidence="1 2">
    <name type="scientific">Eumeta variegata</name>
    <name type="common">Bagworm moth</name>
    <name type="synonym">Eumeta japonica</name>
    <dbReference type="NCBI Taxonomy" id="151549"/>
    <lineage>
        <taxon>Eukaryota</taxon>
        <taxon>Metazoa</taxon>
        <taxon>Ecdysozoa</taxon>
        <taxon>Arthropoda</taxon>
        <taxon>Hexapoda</taxon>
        <taxon>Insecta</taxon>
        <taxon>Pterygota</taxon>
        <taxon>Neoptera</taxon>
        <taxon>Endopterygota</taxon>
        <taxon>Lepidoptera</taxon>
        <taxon>Glossata</taxon>
        <taxon>Ditrysia</taxon>
        <taxon>Tineoidea</taxon>
        <taxon>Psychidae</taxon>
        <taxon>Oiketicinae</taxon>
        <taxon>Eumeta</taxon>
    </lineage>
</organism>
<reference evidence="1 2" key="1">
    <citation type="journal article" date="2019" name="Commun. Biol.">
        <title>The bagworm genome reveals a unique fibroin gene that provides high tensile strength.</title>
        <authorList>
            <person name="Kono N."/>
            <person name="Nakamura H."/>
            <person name="Ohtoshi R."/>
            <person name="Tomita M."/>
            <person name="Numata K."/>
            <person name="Arakawa K."/>
        </authorList>
    </citation>
    <scope>NUCLEOTIDE SEQUENCE [LARGE SCALE GENOMIC DNA]</scope>
</reference>
<evidence type="ECO:0000313" key="1">
    <source>
        <dbReference type="EMBL" id="GBP93995.1"/>
    </source>
</evidence>
<dbReference type="AlphaFoldDB" id="A0A4C2A4T9"/>
<name>A0A4C2A4T9_EUMVA</name>
<accession>A0A4C2A4T9</accession>
<protein>
    <submittedName>
        <fullName evidence="1">Uncharacterized protein</fullName>
    </submittedName>
</protein>
<dbReference type="EMBL" id="BGZK01002444">
    <property type="protein sequence ID" value="GBP93995.1"/>
    <property type="molecule type" value="Genomic_DNA"/>
</dbReference>
<dbReference type="Proteomes" id="UP000299102">
    <property type="component" value="Unassembled WGS sequence"/>
</dbReference>
<evidence type="ECO:0000313" key="2">
    <source>
        <dbReference type="Proteomes" id="UP000299102"/>
    </source>
</evidence>
<sequence length="142" mass="15879">MHRCLVILQAWTDTGKRFSNIRRITNRGFCVGRIPRISFIMALSMAFCAYLCQADVITKLSSSRRRDVLSESFSNTLIILQAPSPPSSHFPFIRYSTSNQEAGHKPVTPLALQVSTGVGHHLIYDGLHAYFPLENATKKPST</sequence>
<proteinExistence type="predicted"/>
<keyword evidence="2" id="KW-1185">Reference proteome</keyword>